<reference evidence="2" key="1">
    <citation type="submission" date="2019-06" db="EMBL/GenBank/DDBJ databases">
        <authorList>
            <person name="Deangelis K."/>
            <person name="Huntemann M."/>
            <person name="Clum A."/>
            <person name="Pillay M."/>
            <person name="Palaniappan K."/>
            <person name="Varghese N."/>
            <person name="Mikhailova N."/>
            <person name="Stamatis D."/>
            <person name="Reddy T."/>
            <person name="Daum C."/>
            <person name="Shapiro N."/>
            <person name="Ivanova N."/>
            <person name="Kyrpides N."/>
            <person name="Woyke T."/>
        </authorList>
    </citation>
    <scope>NUCLEOTIDE SEQUENCE [LARGE SCALE GENOMIC DNA]</scope>
    <source>
        <strain evidence="2">128R</strain>
    </source>
</reference>
<protein>
    <submittedName>
        <fullName evidence="2">HD domain-containing protein</fullName>
    </submittedName>
</protein>
<dbReference type="GO" id="GO:0009214">
    <property type="term" value="P:cyclic nucleotide catabolic process"/>
    <property type="evidence" value="ECO:0007669"/>
    <property type="project" value="TreeGrafter"/>
</dbReference>
<evidence type="ECO:0000313" key="2">
    <source>
        <dbReference type="EMBL" id="TVZ69712.1"/>
    </source>
</evidence>
<dbReference type="OrthoDB" id="9764808at2"/>
<dbReference type="EMBL" id="VISQ01000001">
    <property type="protein sequence ID" value="TVZ69712.1"/>
    <property type="molecule type" value="Genomic_DNA"/>
</dbReference>
<dbReference type="Gene3D" id="1.10.3210.10">
    <property type="entry name" value="Hypothetical protein af1432"/>
    <property type="match status" value="2"/>
</dbReference>
<organism evidence="2">
    <name type="scientific">Serratia fonticola</name>
    <dbReference type="NCBI Taxonomy" id="47917"/>
    <lineage>
        <taxon>Bacteria</taxon>
        <taxon>Pseudomonadati</taxon>
        <taxon>Pseudomonadota</taxon>
        <taxon>Gammaproteobacteria</taxon>
        <taxon>Enterobacterales</taxon>
        <taxon>Yersiniaceae</taxon>
        <taxon>Serratia</taxon>
    </lineage>
</organism>
<dbReference type="InterPro" id="IPR037522">
    <property type="entry name" value="HD_GYP_dom"/>
</dbReference>
<dbReference type="PANTHER" id="PTHR43155">
    <property type="entry name" value="CYCLIC DI-GMP PHOSPHODIESTERASE PA4108-RELATED"/>
    <property type="match status" value="1"/>
</dbReference>
<name>A0A559T543_SERFO</name>
<dbReference type="SUPFAM" id="SSF109604">
    <property type="entry name" value="HD-domain/PDEase-like"/>
    <property type="match status" value="2"/>
</dbReference>
<dbReference type="PROSITE" id="PS51832">
    <property type="entry name" value="HD_GYP"/>
    <property type="match status" value="1"/>
</dbReference>
<dbReference type="GO" id="GO:0004112">
    <property type="term" value="F:cyclic-nucleotide phosphodiesterase activity"/>
    <property type="evidence" value="ECO:0007669"/>
    <property type="project" value="TreeGrafter"/>
</dbReference>
<evidence type="ECO:0000259" key="1">
    <source>
        <dbReference type="PROSITE" id="PS51832"/>
    </source>
</evidence>
<accession>A0A559T543</accession>
<reference evidence="2" key="2">
    <citation type="submission" date="2019-08" db="EMBL/GenBank/DDBJ databases">
        <title>Investigation of anaerobic lignin degradation for improved lignocellulosic biofuels.</title>
        <authorList>
            <person name="Deangelis K.PhD."/>
        </authorList>
    </citation>
    <scope>NUCLEOTIDE SEQUENCE [LARGE SCALE GENOMIC DNA]</scope>
    <source>
        <strain evidence="2">128R</strain>
    </source>
</reference>
<dbReference type="InterPro" id="IPR003607">
    <property type="entry name" value="HD/PDEase_dom"/>
</dbReference>
<comment type="caution">
    <text evidence="2">The sequence shown here is derived from an EMBL/GenBank/DDBJ whole genome shotgun (WGS) entry which is preliminary data.</text>
</comment>
<gene>
    <name evidence="2" type="ORF">FHU10_2242</name>
</gene>
<feature type="domain" description="HD-GYP" evidence="1">
    <location>
        <begin position="201"/>
        <end position="395"/>
    </location>
</feature>
<dbReference type="PANTHER" id="PTHR43155:SF1">
    <property type="entry name" value="3'3'-CGAMP-SPECIFIC PHOSPHODIESTERASE 1"/>
    <property type="match status" value="1"/>
</dbReference>
<proteinExistence type="predicted"/>
<dbReference type="Pfam" id="PF13487">
    <property type="entry name" value="HD_5"/>
    <property type="match status" value="1"/>
</dbReference>
<dbReference type="AlphaFoldDB" id="A0A559T543"/>
<dbReference type="SMART" id="SM00471">
    <property type="entry name" value="HDc"/>
    <property type="match status" value="2"/>
</dbReference>
<dbReference type="CDD" id="cd00077">
    <property type="entry name" value="HDc"/>
    <property type="match status" value="1"/>
</dbReference>
<sequence>MKISVQAVLDLLHSIIHPIAPDLVYHLQRTAIISWYVGNRAGFDDTTIRNAYLASMLHDIDMLGKERTPLTFNSDVLLKGNERLAASMMVGIRFLQPAAAILENQYVECSQTRDDKLANAQHLVHFADEFELFLRGVKGDYATQRELIISQFLNSTEPWPACLVAALHDVSTQDGFWFRLSEPSLHQVLHVISPFNELRLEHHDFLEVCLLVSRIVDKYSRFTQTHSTRVAHVAAKLAELYGYGREMQEKVCIAGYLHDIGKLFIPLNILEKCGKLEPDEYAQMKHHSYKTRVMLNPIEELGDIVHWAANHHERLDGSGYPFRLDAASLDIPSRIIAVADVFTAMTENRPYRQGMPVSEALEILQQEALNYRLDQDIVSLLSHNIDAVKALVALS</sequence>